<protein>
    <submittedName>
        <fullName evidence="2">Uncharacterized protein</fullName>
    </submittedName>
</protein>
<name>A0A9Q3F9I4_9BASI</name>
<organism evidence="2 3">
    <name type="scientific">Austropuccinia psidii MF-1</name>
    <dbReference type="NCBI Taxonomy" id="1389203"/>
    <lineage>
        <taxon>Eukaryota</taxon>
        <taxon>Fungi</taxon>
        <taxon>Dikarya</taxon>
        <taxon>Basidiomycota</taxon>
        <taxon>Pucciniomycotina</taxon>
        <taxon>Pucciniomycetes</taxon>
        <taxon>Pucciniales</taxon>
        <taxon>Sphaerophragmiaceae</taxon>
        <taxon>Austropuccinia</taxon>
    </lineage>
</organism>
<evidence type="ECO:0000313" key="3">
    <source>
        <dbReference type="Proteomes" id="UP000765509"/>
    </source>
</evidence>
<accession>A0A9Q3F9I4</accession>
<sequence>MVELTYGSIDYVPILVYTYEVPCRNSALVSCYHNASVSLSAFFSLLLNSVVRYGDVISGRSSSPSALVFPKRRYPPNYSQRLVDLFNGVTIAIVQTSTRSSSDNRALEFHERHCTSPTGWTSSYRLTIFELKLHLKCAMAVKLLAILCLVVDLSFVFPSDLVSGHHRLVRRRMGMEHPTLPTVVDLPGEYQTLLGQLPGSLLAAAEPCAAQDLADKLVTQSKADSKLSATTKAQILELAKAICAAEHNTHPDYQNNMLARNSLYCLKTPQNSEIDHIFPKQDPANDKIHFVDPKTRATILLDQIPETRTRDDQRGGNVTNTIPTPEKVDPKSLLVTTTDTNATQNPMNTSASTESQTPLNTSASTESQTPPNTSAETGNTTPGFAGISINPTTLGKCSNPQIMFGGGLEGRKMDDKTFVPEDQKNFHHGTAQNLEIITRAMCDQMLNCGFKNEDKTILDCRALGAAIGPSKGKGIGADQWNSAV</sequence>
<feature type="compositionally biased region" description="Basic and acidic residues" evidence="1">
    <location>
        <begin position="305"/>
        <end position="314"/>
    </location>
</feature>
<evidence type="ECO:0000313" key="2">
    <source>
        <dbReference type="EMBL" id="MBW0532881.1"/>
    </source>
</evidence>
<evidence type="ECO:0000256" key="1">
    <source>
        <dbReference type="SAM" id="MobiDB-lite"/>
    </source>
</evidence>
<dbReference type="Proteomes" id="UP000765509">
    <property type="component" value="Unassembled WGS sequence"/>
</dbReference>
<feature type="region of interest" description="Disordered" evidence="1">
    <location>
        <begin position="301"/>
        <end position="392"/>
    </location>
</feature>
<proteinExistence type="predicted"/>
<dbReference type="OrthoDB" id="2507334at2759"/>
<reference evidence="2" key="1">
    <citation type="submission" date="2021-03" db="EMBL/GenBank/DDBJ databases">
        <title>Draft genome sequence of rust myrtle Austropuccinia psidii MF-1, a brazilian biotype.</title>
        <authorList>
            <person name="Quecine M.C."/>
            <person name="Pachon D.M.R."/>
            <person name="Bonatelli M.L."/>
            <person name="Correr F.H."/>
            <person name="Franceschini L.M."/>
            <person name="Leite T.F."/>
            <person name="Margarido G.R.A."/>
            <person name="Almeida C.A."/>
            <person name="Ferrarezi J.A."/>
            <person name="Labate C.A."/>
        </authorList>
    </citation>
    <scope>NUCLEOTIDE SEQUENCE</scope>
    <source>
        <strain evidence="2">MF-1</strain>
    </source>
</reference>
<feature type="non-terminal residue" evidence="2">
    <location>
        <position position="484"/>
    </location>
</feature>
<comment type="caution">
    <text evidence="2">The sequence shown here is derived from an EMBL/GenBank/DDBJ whole genome shotgun (WGS) entry which is preliminary data.</text>
</comment>
<keyword evidence="3" id="KW-1185">Reference proteome</keyword>
<feature type="compositionally biased region" description="Polar residues" evidence="1">
    <location>
        <begin position="334"/>
        <end position="382"/>
    </location>
</feature>
<dbReference type="EMBL" id="AVOT02038094">
    <property type="protein sequence ID" value="MBW0532881.1"/>
    <property type="molecule type" value="Genomic_DNA"/>
</dbReference>
<gene>
    <name evidence="2" type="ORF">O181_072596</name>
</gene>
<dbReference type="AlphaFoldDB" id="A0A9Q3F9I4"/>